<feature type="chain" id="PRO_5012170586" evidence="1">
    <location>
        <begin position="18"/>
        <end position="638"/>
    </location>
</feature>
<evidence type="ECO:0000259" key="2">
    <source>
        <dbReference type="Pfam" id="PF01458"/>
    </source>
</evidence>
<dbReference type="GO" id="GO:0016226">
    <property type="term" value="P:iron-sulfur cluster assembly"/>
    <property type="evidence" value="ECO:0007669"/>
    <property type="project" value="InterPro"/>
</dbReference>
<evidence type="ECO:0000256" key="1">
    <source>
        <dbReference type="SAM" id="SignalP"/>
    </source>
</evidence>
<sequence>MILRSALLLLTLAASEAFLMPQRTRHTPSLRVSIGLGPEQDQENAKEQELVYEIPNHEEYRTSRRSKFDEQCDQWFAALLSGEDSPCLGVLAEQARAKLETPVPLVNDIEKDTSDEEWTPYVSTRLPWTPLVPAFGLEQFGLPIPRRNAETWRHFDVPGMVQQEYSGTAQPVSREDFQQQIERAGVWLEDDACEARLVYVNGYFAPELSKTTSDVYNLEELPKDEHLQKCLGRFTDGFTDELAAAVPNGERTETLYSKLSLPDHNLGDPTSQFAINTQQGTACFAALNTIKTRGVAVVRSKSVVEKPVLIIQAVTPSAGGSQENGSGVALHPRVLAVAEDHSRLSLVQSCLDLNDDSTPKPKLYNGYTQIFVGAGANVTHSYLEESGGMVTACVEKGDEEFGEGEPKAREIEAARPPLKDTHLEAIDVHVTGQEGRYEGTLLSVGGSGRIRVAHSLSLLQPETTGIINGFSLSGGTQRTDMKTNIHHIAAGAKSEQLQKNMIGGRAVGAFRGRIRVEQSAQQTDSAQLSRTVLLSDKARAWAVPSLEIIADDVQCAHGATISDLSEEELFYLRSRGLDRALSRNLLMYAFAGDICSCVDPALLGSVDSKEGLQKRMIRKLENLVPQGERAITGEFQSI</sequence>
<proteinExistence type="predicted"/>
<name>A0A1Z5KT08_FISSO</name>
<protein>
    <submittedName>
        <fullName evidence="3">Fe-S cluster assembly protein SufD</fullName>
    </submittedName>
</protein>
<dbReference type="Pfam" id="PF01458">
    <property type="entry name" value="SUFBD_core"/>
    <property type="match status" value="1"/>
</dbReference>
<organism evidence="3 4">
    <name type="scientific">Fistulifera solaris</name>
    <name type="common">Oleaginous diatom</name>
    <dbReference type="NCBI Taxonomy" id="1519565"/>
    <lineage>
        <taxon>Eukaryota</taxon>
        <taxon>Sar</taxon>
        <taxon>Stramenopiles</taxon>
        <taxon>Ochrophyta</taxon>
        <taxon>Bacillariophyta</taxon>
        <taxon>Bacillariophyceae</taxon>
        <taxon>Bacillariophycidae</taxon>
        <taxon>Naviculales</taxon>
        <taxon>Naviculaceae</taxon>
        <taxon>Fistulifera</taxon>
    </lineage>
</organism>
<comment type="caution">
    <text evidence="3">The sequence shown here is derived from an EMBL/GenBank/DDBJ whole genome shotgun (WGS) entry which is preliminary data.</text>
</comment>
<dbReference type="Proteomes" id="UP000198406">
    <property type="component" value="Unassembled WGS sequence"/>
</dbReference>
<gene>
    <name evidence="3" type="ORF">FisN_16Hh123</name>
</gene>
<dbReference type="PANTHER" id="PTHR43575:SF1">
    <property type="entry name" value="PROTEIN ABCI7, CHLOROPLASTIC"/>
    <property type="match status" value="1"/>
</dbReference>
<dbReference type="InterPro" id="IPR055346">
    <property type="entry name" value="Fe-S_cluster_assembly_SufBD"/>
</dbReference>
<keyword evidence="4" id="KW-1185">Reference proteome</keyword>
<dbReference type="EMBL" id="BDSP01000289">
    <property type="protein sequence ID" value="GAX29436.1"/>
    <property type="molecule type" value="Genomic_DNA"/>
</dbReference>
<dbReference type="InParanoid" id="A0A1Z5KT08"/>
<dbReference type="InterPro" id="IPR000825">
    <property type="entry name" value="SUF_FeS_clus_asmbl_SufBD_core"/>
</dbReference>
<accession>A0A1Z5KT08</accession>
<dbReference type="AlphaFoldDB" id="A0A1Z5KT08"/>
<dbReference type="OrthoDB" id="2510at2759"/>
<dbReference type="SUPFAM" id="SSF101960">
    <property type="entry name" value="Stabilizer of iron transporter SufD"/>
    <property type="match status" value="1"/>
</dbReference>
<dbReference type="InterPro" id="IPR037284">
    <property type="entry name" value="SUF_FeS_clus_asmbl_SufBD_sf"/>
</dbReference>
<feature type="domain" description="SUF system FeS cluster assembly SufBD core" evidence="2">
    <location>
        <begin position="324"/>
        <end position="590"/>
    </location>
</feature>
<evidence type="ECO:0000313" key="4">
    <source>
        <dbReference type="Proteomes" id="UP000198406"/>
    </source>
</evidence>
<reference evidence="3 4" key="1">
    <citation type="journal article" date="2015" name="Plant Cell">
        <title>Oil accumulation by the oleaginous diatom Fistulifera solaris as revealed by the genome and transcriptome.</title>
        <authorList>
            <person name="Tanaka T."/>
            <person name="Maeda Y."/>
            <person name="Veluchamy A."/>
            <person name="Tanaka M."/>
            <person name="Abida H."/>
            <person name="Marechal E."/>
            <person name="Bowler C."/>
            <person name="Muto M."/>
            <person name="Sunaga Y."/>
            <person name="Tanaka M."/>
            <person name="Yoshino T."/>
            <person name="Taniguchi T."/>
            <person name="Fukuda Y."/>
            <person name="Nemoto M."/>
            <person name="Matsumoto M."/>
            <person name="Wong P.S."/>
            <person name="Aburatani S."/>
            <person name="Fujibuchi W."/>
        </authorList>
    </citation>
    <scope>NUCLEOTIDE SEQUENCE [LARGE SCALE GENOMIC DNA]</scope>
    <source>
        <strain evidence="3 4">JPCC DA0580</strain>
    </source>
</reference>
<evidence type="ECO:0000313" key="3">
    <source>
        <dbReference type="EMBL" id="GAX29436.1"/>
    </source>
</evidence>
<dbReference type="PANTHER" id="PTHR43575">
    <property type="entry name" value="PROTEIN ABCI7, CHLOROPLASTIC"/>
    <property type="match status" value="1"/>
</dbReference>
<keyword evidence="1" id="KW-0732">Signal</keyword>
<feature type="signal peptide" evidence="1">
    <location>
        <begin position="1"/>
        <end position="17"/>
    </location>
</feature>